<accession>A0A9E7LBN0</accession>
<proteinExistence type="predicted"/>
<evidence type="ECO:0000313" key="2">
    <source>
        <dbReference type="EMBL" id="URG17441.1"/>
    </source>
</evidence>
<evidence type="ECO:0000313" key="3">
    <source>
        <dbReference type="Proteomes" id="UP001057233"/>
    </source>
</evidence>
<keyword evidence="1" id="KW-1133">Transmembrane helix</keyword>
<keyword evidence="1" id="KW-0812">Transmembrane</keyword>
<feature type="transmembrane region" description="Helical" evidence="1">
    <location>
        <begin position="30"/>
        <end position="47"/>
    </location>
</feature>
<sequence length="51" mass="5793">MRKLWTMVAVLTIGWEAFIVFAFVDEPWHAYLIPLLLPAIVLGNHVAMKGI</sequence>
<evidence type="ECO:0000256" key="1">
    <source>
        <dbReference type="SAM" id="Phobius"/>
    </source>
</evidence>
<gene>
    <name evidence="2" type="ORF">Mbo2_071</name>
</gene>
<protein>
    <submittedName>
        <fullName evidence="2">Membrane protein</fullName>
    </submittedName>
</protein>
<keyword evidence="3" id="KW-1185">Reference proteome</keyword>
<keyword evidence="1" id="KW-0472">Membrane</keyword>
<organism evidence="2 3">
    <name type="scientific">Rhodococcus phage Mbo2</name>
    <dbReference type="NCBI Taxonomy" id="2936911"/>
    <lineage>
        <taxon>Viruses</taxon>
        <taxon>Duplodnaviria</taxon>
        <taxon>Heunggongvirae</taxon>
        <taxon>Uroviricota</taxon>
        <taxon>Caudoviricetes</taxon>
        <taxon>Caudoviricetes incertae sedis</taxon>
        <taxon>Mboduovirus</taxon>
        <taxon>Mboduovirus mbo2</taxon>
    </lineage>
</organism>
<name>A0A9E7LBN0_9CAUD</name>
<dbReference type="Proteomes" id="UP001057233">
    <property type="component" value="Segment"/>
</dbReference>
<dbReference type="EMBL" id="ON191531">
    <property type="protein sequence ID" value="URG17441.1"/>
    <property type="molecule type" value="Genomic_DNA"/>
</dbReference>
<feature type="transmembrane region" description="Helical" evidence="1">
    <location>
        <begin position="7"/>
        <end position="24"/>
    </location>
</feature>
<reference evidence="2" key="1">
    <citation type="submission" date="2022-04" db="EMBL/GenBank/DDBJ databases">
        <authorList>
            <person name="Hwangbo M."/>
            <person name="Wang B."/>
            <person name="Gill J.J."/>
            <person name="Chu K.-H."/>
            <person name="Young R."/>
        </authorList>
    </citation>
    <scope>NUCLEOTIDE SEQUENCE</scope>
</reference>